<organism evidence="2 3">
    <name type="scientific">Heterobasidion irregulare (strain TC 32-1)</name>
    <dbReference type="NCBI Taxonomy" id="747525"/>
    <lineage>
        <taxon>Eukaryota</taxon>
        <taxon>Fungi</taxon>
        <taxon>Dikarya</taxon>
        <taxon>Basidiomycota</taxon>
        <taxon>Agaricomycotina</taxon>
        <taxon>Agaricomycetes</taxon>
        <taxon>Russulales</taxon>
        <taxon>Bondarzewiaceae</taxon>
        <taxon>Heterobasidion</taxon>
        <taxon>Heterobasidion annosum species complex</taxon>
    </lineage>
</organism>
<feature type="region of interest" description="Disordered" evidence="1">
    <location>
        <begin position="1"/>
        <end position="112"/>
    </location>
</feature>
<proteinExistence type="predicted"/>
<dbReference type="KEGG" id="hir:HETIRDRAFT_441479"/>
<dbReference type="InParanoid" id="W4JYR7"/>
<dbReference type="RefSeq" id="XP_009550016.1">
    <property type="nucleotide sequence ID" value="XM_009551721.1"/>
</dbReference>
<evidence type="ECO:0000313" key="3">
    <source>
        <dbReference type="Proteomes" id="UP000030671"/>
    </source>
</evidence>
<accession>W4JYR7</accession>
<keyword evidence="3" id="KW-1185">Reference proteome</keyword>
<dbReference type="HOGENOM" id="CLU_1547787_0_0_1"/>
<protein>
    <submittedName>
        <fullName evidence="2">Uncharacterized protein</fullName>
    </submittedName>
</protein>
<name>W4JYR7_HETIT</name>
<feature type="compositionally biased region" description="Basic residues" evidence="1">
    <location>
        <begin position="41"/>
        <end position="55"/>
    </location>
</feature>
<dbReference type="AlphaFoldDB" id="W4JYR7"/>
<dbReference type="EMBL" id="KI925462">
    <property type="protein sequence ID" value="ETW78011.1"/>
    <property type="molecule type" value="Genomic_DNA"/>
</dbReference>
<dbReference type="GeneID" id="20675369"/>
<sequence>MPQPKSMTNPSLSPSTSREHFQGPPPSSGPQLQLVPLIGIPRRRSRTSSNWHRHRCTDALCTRHPPARQRTPRNLTPQPSRSRRRADERVTGLTRAKPGPAQRGRAMSRCDRSQPLPPPLSLFDDVSAPIPARRAPSLLPQPTSLQNPRQAAVAIRRNPPDWAQETLLQCLRL</sequence>
<evidence type="ECO:0000256" key="1">
    <source>
        <dbReference type="SAM" id="MobiDB-lite"/>
    </source>
</evidence>
<feature type="compositionally biased region" description="Polar residues" evidence="1">
    <location>
        <begin position="1"/>
        <end position="16"/>
    </location>
</feature>
<gene>
    <name evidence="2" type="ORF">HETIRDRAFT_441479</name>
</gene>
<reference evidence="2 3" key="1">
    <citation type="journal article" date="2012" name="New Phytol.">
        <title>Insight into trade-off between wood decay and parasitism from the genome of a fungal forest pathogen.</title>
        <authorList>
            <person name="Olson A."/>
            <person name="Aerts A."/>
            <person name="Asiegbu F."/>
            <person name="Belbahri L."/>
            <person name="Bouzid O."/>
            <person name="Broberg A."/>
            <person name="Canback B."/>
            <person name="Coutinho P.M."/>
            <person name="Cullen D."/>
            <person name="Dalman K."/>
            <person name="Deflorio G."/>
            <person name="van Diepen L.T."/>
            <person name="Dunand C."/>
            <person name="Duplessis S."/>
            <person name="Durling M."/>
            <person name="Gonthier P."/>
            <person name="Grimwood J."/>
            <person name="Fossdal C.G."/>
            <person name="Hansson D."/>
            <person name="Henrissat B."/>
            <person name="Hietala A."/>
            <person name="Himmelstrand K."/>
            <person name="Hoffmeister D."/>
            <person name="Hogberg N."/>
            <person name="James T.Y."/>
            <person name="Karlsson M."/>
            <person name="Kohler A."/>
            <person name="Kues U."/>
            <person name="Lee Y.H."/>
            <person name="Lin Y.C."/>
            <person name="Lind M."/>
            <person name="Lindquist E."/>
            <person name="Lombard V."/>
            <person name="Lucas S."/>
            <person name="Lunden K."/>
            <person name="Morin E."/>
            <person name="Murat C."/>
            <person name="Park J."/>
            <person name="Raffaello T."/>
            <person name="Rouze P."/>
            <person name="Salamov A."/>
            <person name="Schmutz J."/>
            <person name="Solheim H."/>
            <person name="Stahlberg J."/>
            <person name="Velez H."/>
            <person name="de Vries R.P."/>
            <person name="Wiebenga A."/>
            <person name="Woodward S."/>
            <person name="Yakovlev I."/>
            <person name="Garbelotto M."/>
            <person name="Martin F."/>
            <person name="Grigoriev I.V."/>
            <person name="Stenlid J."/>
        </authorList>
    </citation>
    <scope>NUCLEOTIDE SEQUENCE [LARGE SCALE GENOMIC DNA]</scope>
    <source>
        <strain evidence="2 3">TC 32-1</strain>
    </source>
</reference>
<evidence type="ECO:0000313" key="2">
    <source>
        <dbReference type="EMBL" id="ETW78011.1"/>
    </source>
</evidence>
<dbReference type="Proteomes" id="UP000030671">
    <property type="component" value="Unassembled WGS sequence"/>
</dbReference>